<evidence type="ECO:0000256" key="7">
    <source>
        <dbReference type="ARBA" id="ARBA00022927"/>
    </source>
</evidence>
<evidence type="ECO:0000256" key="5">
    <source>
        <dbReference type="ARBA" id="ARBA00020973"/>
    </source>
</evidence>
<name>A0A7M7NMD8_STRPU</name>
<dbReference type="OrthoDB" id="272987at2759"/>
<dbReference type="GO" id="GO:0006891">
    <property type="term" value="P:intra-Golgi vesicle-mediated transport"/>
    <property type="evidence" value="ECO:0000318"/>
    <property type="project" value="GO_Central"/>
</dbReference>
<keyword evidence="17" id="KW-1185">Reference proteome</keyword>
<comment type="subunit">
    <text evidence="4">Component of the conserved oligomeric Golgi complex which is composed of eight different subunits and is required for normal Golgi morphology and localization.</text>
</comment>
<dbReference type="FunCoup" id="A0A7M7NMD8">
    <property type="interactions" value="1653"/>
</dbReference>
<evidence type="ECO:0000256" key="1">
    <source>
        <dbReference type="ARBA" id="ARBA00003627"/>
    </source>
</evidence>
<dbReference type="GO" id="GO:0017119">
    <property type="term" value="C:Golgi transport complex"/>
    <property type="evidence" value="ECO:0000318"/>
    <property type="project" value="GO_Central"/>
</dbReference>
<dbReference type="InterPro" id="IPR048368">
    <property type="entry name" value="COG6_N"/>
</dbReference>
<dbReference type="InterPro" id="IPR010490">
    <property type="entry name" value="COG6"/>
</dbReference>
<evidence type="ECO:0000256" key="13">
    <source>
        <dbReference type="SAM" id="MobiDB-lite"/>
    </source>
</evidence>
<dbReference type="GO" id="GO:0015031">
    <property type="term" value="P:protein transport"/>
    <property type="evidence" value="ECO:0007669"/>
    <property type="project" value="UniProtKB-KW"/>
</dbReference>
<dbReference type="GO" id="GO:0000139">
    <property type="term" value="C:Golgi membrane"/>
    <property type="evidence" value="ECO:0007669"/>
    <property type="project" value="UniProtKB-SubCell"/>
</dbReference>
<evidence type="ECO:0000256" key="12">
    <source>
        <dbReference type="SAM" id="Coils"/>
    </source>
</evidence>
<keyword evidence="6 11" id="KW-0813">Transport</keyword>
<accession>A0A7M7NMD8</accession>
<evidence type="ECO:0000313" key="17">
    <source>
        <dbReference type="Proteomes" id="UP000007110"/>
    </source>
</evidence>
<dbReference type="AlphaFoldDB" id="A0A7M7NMD8"/>
<dbReference type="PANTHER" id="PTHR21506:SF0">
    <property type="entry name" value="CONSERVED OLIGOMERIC GOLGI COMPLEX SUBUNIT 6"/>
    <property type="match status" value="1"/>
</dbReference>
<dbReference type="PANTHER" id="PTHR21506">
    <property type="entry name" value="COMPONENT OF OLIGOMERIC GOLGI COMPLEX 6"/>
    <property type="match status" value="1"/>
</dbReference>
<dbReference type="InterPro" id="IPR048369">
    <property type="entry name" value="COG6_C"/>
</dbReference>
<dbReference type="Pfam" id="PF20653">
    <property type="entry name" value="COG6_C"/>
    <property type="match status" value="1"/>
</dbReference>
<dbReference type="Proteomes" id="UP000007110">
    <property type="component" value="Unassembled WGS sequence"/>
</dbReference>
<keyword evidence="8 11" id="KW-0333">Golgi apparatus</keyword>
<evidence type="ECO:0000313" key="16">
    <source>
        <dbReference type="EnsemblMetazoa" id="XP_030837791"/>
    </source>
</evidence>
<feature type="region of interest" description="Disordered" evidence="13">
    <location>
        <begin position="1"/>
        <end position="25"/>
    </location>
</feature>
<feature type="coiled-coil region" evidence="12">
    <location>
        <begin position="90"/>
        <end position="117"/>
    </location>
</feature>
<dbReference type="InParanoid" id="A0A7M7NMD8"/>
<evidence type="ECO:0000256" key="2">
    <source>
        <dbReference type="ARBA" id="ARBA00004395"/>
    </source>
</evidence>
<evidence type="ECO:0000259" key="15">
    <source>
        <dbReference type="Pfam" id="PF20653"/>
    </source>
</evidence>
<evidence type="ECO:0000256" key="6">
    <source>
        <dbReference type="ARBA" id="ARBA00022448"/>
    </source>
</evidence>
<dbReference type="RefSeq" id="XP_030837791.1">
    <property type="nucleotide sequence ID" value="XM_030981931.1"/>
</dbReference>
<keyword evidence="9 11" id="KW-0472">Membrane</keyword>
<keyword evidence="12" id="KW-0175">Coiled coil</keyword>
<evidence type="ECO:0000256" key="4">
    <source>
        <dbReference type="ARBA" id="ARBA00011166"/>
    </source>
</evidence>
<reference evidence="17" key="1">
    <citation type="submission" date="2015-02" db="EMBL/GenBank/DDBJ databases">
        <title>Genome sequencing for Strongylocentrotus purpuratus.</title>
        <authorList>
            <person name="Murali S."/>
            <person name="Liu Y."/>
            <person name="Vee V."/>
            <person name="English A."/>
            <person name="Wang M."/>
            <person name="Skinner E."/>
            <person name="Han Y."/>
            <person name="Muzny D.M."/>
            <person name="Worley K.C."/>
            <person name="Gibbs R.A."/>
        </authorList>
    </citation>
    <scope>NUCLEOTIDE SEQUENCE</scope>
</reference>
<dbReference type="SMART" id="SM01087">
    <property type="entry name" value="COG6"/>
    <property type="match status" value="1"/>
</dbReference>
<evidence type="ECO:0000256" key="8">
    <source>
        <dbReference type="ARBA" id="ARBA00023034"/>
    </source>
</evidence>
<dbReference type="Pfam" id="PF06419">
    <property type="entry name" value="COG6_N"/>
    <property type="match status" value="1"/>
</dbReference>
<sequence>MSSKSTPATPEGGIETSQGSSNPLSRKLNKILETRLENDKDALEALKALSTFFTDNNLRSRRKLRGDIERRSLAISEQFADAFSVVTDQLDSINQDVEAMNNSCQDMTKRLELARDQTSDLINKTTDLQKEGQRLDMRARVADAFLAKYQLKPEEARVLRGTRDGQLQENFFHSLTRIKQIHNDCKVLLRTNQQTAGLEIMESMALHQETAYERLYRWTQGECRSMTGDSFEVTLLHCKAMEALQDRPVLFRYALDEFGTARRTAMVRGFIDALTRGGRGGTPRPIELHSHDPMRYVGDMLAWLHQASASEKEHLDALLRLASAQSREEEIQEILSHITEGICRPFKVRVEQVIVAEPGPVLLYKLTNIHKFYRYTIGQLLSKEASLLATLEEMEEFAQKVFFNALNVKASKLVDKVELPPADLGPTGSLTQTLSLLREILTSHDSSVVSMDTRQADFAKILGCVLDPLLQMCSLSASKLNPSDMAAYMINCLYAMQTTLSLYEYTDQRLEMLEAQVDAHVDTLVNEQASFVLTRVGLLQIYSIAQQHLTTEGPLSSVHGMDSSSVRDGINRFDSFLGSPDSFTMPQIKLLHSTTVREKIHKRAVALICSAYELLHTAINHPANDYTEPGSIVKRTPDQIKSLVS</sequence>
<comment type="subcellular location">
    <subcellularLocation>
        <location evidence="2 11">Golgi apparatus membrane</location>
        <topology evidence="2 11">Peripheral membrane protein</topology>
    </subcellularLocation>
</comment>
<feature type="domain" description="Conserved Oligomeric Golgi complex subunit 6 C-terminal" evidence="15">
    <location>
        <begin position="194"/>
        <end position="643"/>
    </location>
</feature>
<feature type="domain" description="Conserved oligomeric complex COG6 N-terminal" evidence="14">
    <location>
        <begin position="49"/>
        <end position="161"/>
    </location>
</feature>
<keyword evidence="7 11" id="KW-0653">Protein transport</keyword>
<feature type="compositionally biased region" description="Polar residues" evidence="13">
    <location>
        <begin position="15"/>
        <end position="24"/>
    </location>
</feature>
<evidence type="ECO:0000256" key="3">
    <source>
        <dbReference type="ARBA" id="ARBA00011023"/>
    </source>
</evidence>
<dbReference type="EnsemblMetazoa" id="XM_030981931">
    <property type="protein sequence ID" value="XP_030837791"/>
    <property type="gene ID" value="LOC579643"/>
</dbReference>
<dbReference type="CTD" id="57511"/>
<dbReference type="GeneID" id="579643"/>
<evidence type="ECO:0000256" key="9">
    <source>
        <dbReference type="ARBA" id="ARBA00023136"/>
    </source>
</evidence>
<reference evidence="16" key="2">
    <citation type="submission" date="2021-01" db="UniProtKB">
        <authorList>
            <consortium name="EnsemblMetazoa"/>
        </authorList>
    </citation>
    <scope>IDENTIFICATION</scope>
</reference>
<evidence type="ECO:0000259" key="14">
    <source>
        <dbReference type="Pfam" id="PF06419"/>
    </source>
</evidence>
<evidence type="ECO:0000256" key="11">
    <source>
        <dbReference type="RuleBase" id="RU365075"/>
    </source>
</evidence>
<proteinExistence type="inferred from homology"/>
<comment type="similarity">
    <text evidence="3 11">Belongs to the COG6 family.</text>
</comment>
<organism evidence="16 17">
    <name type="scientific">Strongylocentrotus purpuratus</name>
    <name type="common">Purple sea urchin</name>
    <dbReference type="NCBI Taxonomy" id="7668"/>
    <lineage>
        <taxon>Eukaryota</taxon>
        <taxon>Metazoa</taxon>
        <taxon>Echinodermata</taxon>
        <taxon>Eleutherozoa</taxon>
        <taxon>Echinozoa</taxon>
        <taxon>Echinoidea</taxon>
        <taxon>Euechinoidea</taxon>
        <taxon>Echinacea</taxon>
        <taxon>Camarodonta</taxon>
        <taxon>Echinidea</taxon>
        <taxon>Strongylocentrotidae</taxon>
        <taxon>Strongylocentrotus</taxon>
    </lineage>
</organism>
<protein>
    <recommendedName>
        <fullName evidence="5 11">Conserved oligomeric Golgi complex subunit 6</fullName>
        <shortName evidence="11">COG complex subunit 6</shortName>
    </recommendedName>
    <alternativeName>
        <fullName evidence="10 11">Component of oligomeric Golgi complex 6</fullName>
    </alternativeName>
</protein>
<evidence type="ECO:0000256" key="10">
    <source>
        <dbReference type="ARBA" id="ARBA00031348"/>
    </source>
</evidence>
<dbReference type="KEGG" id="spu:579643"/>
<comment type="function">
    <text evidence="1 11">Required for normal Golgi function.</text>
</comment>
<dbReference type="OMA" id="HSCLDFF"/>